<evidence type="ECO:0000313" key="4">
    <source>
        <dbReference type="EnsemblMetazoa" id="AFAF014753-PA"/>
    </source>
</evidence>
<feature type="compositionally biased region" description="Basic and acidic residues" evidence="3">
    <location>
        <begin position="53"/>
        <end position="64"/>
    </location>
</feature>
<dbReference type="EMBL" id="AXCN02000729">
    <property type="status" value="NOT_ANNOTATED_CDS"/>
    <property type="molecule type" value="Genomic_DNA"/>
</dbReference>
<protein>
    <recommendedName>
        <fullName evidence="2">Peroxin-19</fullName>
    </recommendedName>
</protein>
<evidence type="ECO:0000256" key="1">
    <source>
        <dbReference type="ARBA" id="ARBA00006326"/>
    </source>
</evidence>
<proteinExistence type="inferred from homology"/>
<sequence>MAESKKTNSSQTAEDSSRDKELDDLLDSALEDFSKTKANDANKNQTSKSEAAGGEKSDQQHEDPPTEQLWNQEFIDQQATMFEQQMAALFGGGEKVDSEQIMLGFQRLAEAAGMAVRSEGGVGGAAASAAADEATAAGNTLDPSISQSITDALKAMSEGRENLQTPFSPEDMANMFGNIDLNASGENNAFLPFMQNMMQSLLSADVLLPSLRDLVGKYPTWLAEHGPSLPKEEKDRYEQQLSLMKQVCTELEKEKPDDSADVKRERFQTVLEMMQSMQDLGQPPADLVGNLGPDNLNLPTLDPSSFNEQNPCPIS</sequence>
<dbReference type="Pfam" id="PF04614">
    <property type="entry name" value="Pex19"/>
    <property type="match status" value="1"/>
</dbReference>
<dbReference type="GO" id="GO:0033328">
    <property type="term" value="F:peroxisome membrane targeting sequence binding"/>
    <property type="evidence" value="ECO:0007669"/>
    <property type="project" value="TreeGrafter"/>
</dbReference>
<accession>A0A182QQC4</accession>
<dbReference type="InterPro" id="IPR006708">
    <property type="entry name" value="Pex19"/>
</dbReference>
<dbReference type="AlphaFoldDB" id="A0A182QQC4"/>
<reference evidence="5" key="1">
    <citation type="submission" date="2014-01" db="EMBL/GenBank/DDBJ databases">
        <title>The Genome Sequence of Anopheles farauti FAR1 (V2).</title>
        <authorList>
            <consortium name="The Broad Institute Genomics Platform"/>
            <person name="Neafsey D.E."/>
            <person name="Besansky N."/>
            <person name="Howell P."/>
            <person name="Walton C."/>
            <person name="Young S.K."/>
            <person name="Zeng Q."/>
            <person name="Gargeya S."/>
            <person name="Fitzgerald M."/>
            <person name="Haas B."/>
            <person name="Abouelleil A."/>
            <person name="Allen A.W."/>
            <person name="Alvarado L."/>
            <person name="Arachchi H.M."/>
            <person name="Berlin A.M."/>
            <person name="Chapman S.B."/>
            <person name="Gainer-Dewar J."/>
            <person name="Goldberg J."/>
            <person name="Griggs A."/>
            <person name="Gujja S."/>
            <person name="Hansen M."/>
            <person name="Howarth C."/>
            <person name="Imamovic A."/>
            <person name="Ireland A."/>
            <person name="Larimer J."/>
            <person name="McCowan C."/>
            <person name="Murphy C."/>
            <person name="Pearson M."/>
            <person name="Poon T.W."/>
            <person name="Priest M."/>
            <person name="Roberts A."/>
            <person name="Saif S."/>
            <person name="Shea T."/>
            <person name="Sisk P."/>
            <person name="Sykes S."/>
            <person name="Wortman J."/>
            <person name="Nusbaum C."/>
            <person name="Birren B."/>
        </authorList>
    </citation>
    <scope>NUCLEOTIDE SEQUENCE [LARGE SCALE GENOMIC DNA]</scope>
    <source>
        <strain evidence="5">FAR1</strain>
    </source>
</reference>
<dbReference type="Gene3D" id="1.20.120.900">
    <property type="entry name" value="Pex19, mPTS binding domain"/>
    <property type="match status" value="1"/>
</dbReference>
<dbReference type="PANTHER" id="PTHR12774">
    <property type="entry name" value="PEROXISOMAL BIOGENESIS FACTOR 19"/>
    <property type="match status" value="1"/>
</dbReference>
<evidence type="ECO:0000313" key="5">
    <source>
        <dbReference type="Proteomes" id="UP000075886"/>
    </source>
</evidence>
<keyword evidence="5" id="KW-1185">Reference proteome</keyword>
<organism evidence="4 5">
    <name type="scientific">Anopheles farauti</name>
    <dbReference type="NCBI Taxonomy" id="69004"/>
    <lineage>
        <taxon>Eukaryota</taxon>
        <taxon>Metazoa</taxon>
        <taxon>Ecdysozoa</taxon>
        <taxon>Arthropoda</taxon>
        <taxon>Hexapoda</taxon>
        <taxon>Insecta</taxon>
        <taxon>Pterygota</taxon>
        <taxon>Neoptera</taxon>
        <taxon>Endopterygota</taxon>
        <taxon>Diptera</taxon>
        <taxon>Nematocera</taxon>
        <taxon>Culicoidea</taxon>
        <taxon>Culicidae</taxon>
        <taxon>Anophelinae</taxon>
        <taxon>Anopheles</taxon>
    </lineage>
</organism>
<dbReference type="STRING" id="69004.A0A182QQC4"/>
<dbReference type="PANTHER" id="PTHR12774:SF2">
    <property type="entry name" value="PEROXISOMAL BIOGENESIS FACTOR 19"/>
    <property type="match status" value="1"/>
</dbReference>
<feature type="region of interest" description="Disordered" evidence="3">
    <location>
        <begin position="278"/>
        <end position="315"/>
    </location>
</feature>
<dbReference type="InterPro" id="IPR038322">
    <property type="entry name" value="Pex19_C_sf"/>
</dbReference>
<evidence type="ECO:0000256" key="2">
    <source>
        <dbReference type="ARBA" id="ARBA00029688"/>
    </source>
</evidence>
<dbReference type="Proteomes" id="UP000075886">
    <property type="component" value="Unassembled WGS sequence"/>
</dbReference>
<evidence type="ECO:0000256" key="3">
    <source>
        <dbReference type="SAM" id="MobiDB-lite"/>
    </source>
</evidence>
<dbReference type="GO" id="GO:0045046">
    <property type="term" value="P:protein import into peroxisome membrane"/>
    <property type="evidence" value="ECO:0007669"/>
    <property type="project" value="TreeGrafter"/>
</dbReference>
<dbReference type="GO" id="GO:0005778">
    <property type="term" value="C:peroxisomal membrane"/>
    <property type="evidence" value="ECO:0007669"/>
    <property type="project" value="TreeGrafter"/>
</dbReference>
<name>A0A182QQC4_9DIPT</name>
<feature type="region of interest" description="Disordered" evidence="3">
    <location>
        <begin position="1"/>
        <end position="66"/>
    </location>
</feature>
<comment type="similarity">
    <text evidence="1">Belongs to the peroxin-19 family.</text>
</comment>
<dbReference type="EnsemblMetazoa" id="AFAF014753-RA">
    <property type="protein sequence ID" value="AFAF014753-PA"/>
    <property type="gene ID" value="AFAF014753"/>
</dbReference>
<feature type="compositionally biased region" description="Polar residues" evidence="3">
    <location>
        <begin position="302"/>
        <end position="315"/>
    </location>
</feature>
<dbReference type="VEuPathDB" id="VectorBase:AFAF014753"/>
<reference evidence="4" key="2">
    <citation type="submission" date="2020-05" db="UniProtKB">
        <authorList>
            <consortium name="EnsemblMetazoa"/>
        </authorList>
    </citation>
    <scope>IDENTIFICATION</scope>
    <source>
        <strain evidence="4">FAR1</strain>
    </source>
</reference>